<dbReference type="Proteomes" id="UP001279734">
    <property type="component" value="Unassembled WGS sequence"/>
</dbReference>
<organism evidence="2 3">
    <name type="scientific">Nepenthes gracilis</name>
    <name type="common">Slender pitcher plant</name>
    <dbReference type="NCBI Taxonomy" id="150966"/>
    <lineage>
        <taxon>Eukaryota</taxon>
        <taxon>Viridiplantae</taxon>
        <taxon>Streptophyta</taxon>
        <taxon>Embryophyta</taxon>
        <taxon>Tracheophyta</taxon>
        <taxon>Spermatophyta</taxon>
        <taxon>Magnoliopsida</taxon>
        <taxon>eudicotyledons</taxon>
        <taxon>Gunneridae</taxon>
        <taxon>Pentapetalae</taxon>
        <taxon>Caryophyllales</taxon>
        <taxon>Nepenthaceae</taxon>
        <taxon>Nepenthes</taxon>
    </lineage>
</organism>
<dbReference type="EMBL" id="BSYO01000023">
    <property type="protein sequence ID" value="GMH21318.1"/>
    <property type="molecule type" value="Genomic_DNA"/>
</dbReference>
<feature type="region of interest" description="Disordered" evidence="1">
    <location>
        <begin position="1"/>
        <end position="26"/>
    </location>
</feature>
<protein>
    <submittedName>
        <fullName evidence="2">Uncharacterized protein</fullName>
    </submittedName>
</protein>
<feature type="region of interest" description="Disordered" evidence="1">
    <location>
        <begin position="206"/>
        <end position="227"/>
    </location>
</feature>
<feature type="compositionally biased region" description="Polar residues" evidence="1">
    <location>
        <begin position="604"/>
        <end position="616"/>
    </location>
</feature>
<keyword evidence="3" id="KW-1185">Reference proteome</keyword>
<evidence type="ECO:0000313" key="3">
    <source>
        <dbReference type="Proteomes" id="UP001279734"/>
    </source>
</evidence>
<name>A0AAD3T075_NEPGR</name>
<accession>A0AAD3T075</accession>
<evidence type="ECO:0000256" key="1">
    <source>
        <dbReference type="SAM" id="MobiDB-lite"/>
    </source>
</evidence>
<sequence length="701" mass="73589">MRQDRSRDVLALVSEKKDRSPLPEHGTVAHTTMVDSVNINGSPVSVCDASSGVKGNPVSPPCRDALRNNPSIQDSAGANVVINGQNGASFVPLEEETLMSSQCSEDPDLTQVAWDPAHSPIQPLPCKDSSTSRGSPFVLGGPSASPPLSSFQSDSLESILGHRDFSSSSIISSPTLAPVLAVPSVAPGCSNLQGLDIPVLDPADSVDGTPSISASNGDADCSGPAEPPPLSLASPSGYVFNMVAEEPMGGIGTLVCDGIHCQFRPITSMDDSQNHIYPQANLSCTLFLIHLIRLMCTELALHQACFVLPGCSNCCCSDPRGWGAGALSLKWMLLFSNSSGGSETRSFAEVVFRFIDWGCCSVVDAPSVGVGLMLSADAVKLVLAAVKKHHLILLLILSSAVKLFGAEGGMPKSGLEGSLFFAMSMLSNDDDVAPDDVSNRCSGPPTILVQAPSSVPEKLVPLLPKSWVDIVSNDPLVAGGAQGGNGPWRVKSNSQPAVVSARPVPESNSFVALQCPKNDTPSGPSDGVEKNVAIDFTEPDLGPTLNGVVKDIRILTPSVLEWENRGESLLKNDESSHECSSRDMRGIICVTPLPEGDQMGGEPPSSTNLGNPPISRSSRRMAQRVPTSPNVAGCSNHIDSLPPVLVEKDDETPLVDVAGRAPCECRRAIDPVVELGQCVDVVLEGRQVPLCRVWALGSLEI</sequence>
<gene>
    <name evidence="2" type="ORF">Nepgr_023160</name>
</gene>
<feature type="region of interest" description="Disordered" evidence="1">
    <location>
        <begin position="115"/>
        <end position="135"/>
    </location>
</feature>
<dbReference type="AlphaFoldDB" id="A0AAD3T075"/>
<evidence type="ECO:0000313" key="2">
    <source>
        <dbReference type="EMBL" id="GMH21318.1"/>
    </source>
</evidence>
<feature type="compositionally biased region" description="Basic and acidic residues" evidence="1">
    <location>
        <begin position="1"/>
        <end position="22"/>
    </location>
</feature>
<reference evidence="2" key="1">
    <citation type="submission" date="2023-05" db="EMBL/GenBank/DDBJ databases">
        <title>Nepenthes gracilis genome sequencing.</title>
        <authorList>
            <person name="Fukushima K."/>
        </authorList>
    </citation>
    <scope>NUCLEOTIDE SEQUENCE</scope>
    <source>
        <strain evidence="2">SING2019-196</strain>
    </source>
</reference>
<comment type="caution">
    <text evidence="2">The sequence shown here is derived from an EMBL/GenBank/DDBJ whole genome shotgun (WGS) entry which is preliminary data.</text>
</comment>
<feature type="region of interest" description="Disordered" evidence="1">
    <location>
        <begin position="593"/>
        <end position="633"/>
    </location>
</feature>
<proteinExistence type="predicted"/>